<dbReference type="InterPro" id="IPR004385">
    <property type="entry name" value="NDP_pyrophosphatase"/>
</dbReference>
<gene>
    <name evidence="16" type="ORF">SAMN05660831_00189</name>
</gene>
<evidence type="ECO:0000256" key="12">
    <source>
        <dbReference type="ARBA" id="ARBA00049546"/>
    </source>
</evidence>
<feature type="domain" description="Nudix hydrolase" evidence="15">
    <location>
        <begin position="58"/>
        <end position="196"/>
    </location>
</feature>
<evidence type="ECO:0000256" key="2">
    <source>
        <dbReference type="ARBA" id="ARBA00007482"/>
    </source>
</evidence>
<dbReference type="NCBIfam" id="NF008003">
    <property type="entry name" value="PRK10729.1"/>
    <property type="match status" value="1"/>
</dbReference>
<dbReference type="PROSITE" id="PS00893">
    <property type="entry name" value="NUDIX_BOX"/>
    <property type="match status" value="1"/>
</dbReference>
<evidence type="ECO:0000313" key="16">
    <source>
        <dbReference type="EMBL" id="SFC94712.1"/>
    </source>
</evidence>
<evidence type="ECO:0000259" key="15">
    <source>
        <dbReference type="PROSITE" id="PS51462"/>
    </source>
</evidence>
<comment type="similarity">
    <text evidence="2">Belongs to the Nudix hydrolase family. NudF subfamily.</text>
</comment>
<sequence length="213" mass="23707">MDESSAPADARPTLGPDDVEILDQEVTHEGFFRLTRYHVRHRLFAGGWTPTLKRERFERGHAVVLIPWDPVNDRVVLIEQFRVGALEDPSGPWLLEFVAGMVETGEAPEEVARREAMEEAGLSVGRMAFVRDYYVSPGGNSETIHVYCGEVDSSGAGGIHGLDAEDEDIRVFSCSFDEAWALLEAGRIDSAAPIIGLQWLALNRERLKREWAG</sequence>
<dbReference type="AlphaFoldDB" id="A0A1I1NBT0"/>
<dbReference type="PANTHER" id="PTHR11839">
    <property type="entry name" value="UDP/ADP-SUGAR PYROPHOSPHATASE"/>
    <property type="match status" value="1"/>
</dbReference>
<feature type="binding site" evidence="13">
    <location>
        <position position="115"/>
    </location>
    <ligand>
        <name>Mg(2+)</name>
        <dbReference type="ChEBI" id="CHEBI:18420"/>
        <label>1</label>
    </ligand>
</feature>
<feature type="binding site" evidence="13">
    <location>
        <position position="99"/>
    </location>
    <ligand>
        <name>Mg(2+)</name>
        <dbReference type="ChEBI" id="CHEBI:18420"/>
        <label>1</label>
    </ligand>
</feature>
<dbReference type="GO" id="GO:0046872">
    <property type="term" value="F:metal ion binding"/>
    <property type="evidence" value="ECO:0007669"/>
    <property type="project" value="UniProtKB-KW"/>
</dbReference>
<dbReference type="Pfam" id="PF00293">
    <property type="entry name" value="NUDIX"/>
    <property type="match status" value="1"/>
</dbReference>
<evidence type="ECO:0000256" key="8">
    <source>
        <dbReference type="ARBA" id="ARBA00025164"/>
    </source>
</evidence>
<dbReference type="PROSITE" id="PS51462">
    <property type="entry name" value="NUDIX"/>
    <property type="match status" value="1"/>
</dbReference>
<comment type="cofactor">
    <cofactor evidence="1 13">
        <name>Mg(2+)</name>
        <dbReference type="ChEBI" id="CHEBI:18420"/>
    </cofactor>
</comment>
<dbReference type="EMBL" id="FOMJ01000001">
    <property type="protein sequence ID" value="SFC94712.1"/>
    <property type="molecule type" value="Genomic_DNA"/>
</dbReference>
<evidence type="ECO:0000256" key="1">
    <source>
        <dbReference type="ARBA" id="ARBA00001946"/>
    </source>
</evidence>
<evidence type="ECO:0000256" key="14">
    <source>
        <dbReference type="PIRSR" id="PIRSR604385-3"/>
    </source>
</evidence>
<dbReference type="GO" id="GO:0019144">
    <property type="term" value="F:ADP-sugar diphosphatase activity"/>
    <property type="evidence" value="ECO:0007669"/>
    <property type="project" value="TreeGrafter"/>
</dbReference>
<feature type="binding site" evidence="13">
    <location>
        <position position="119"/>
    </location>
    <ligand>
        <name>Mg(2+)</name>
        <dbReference type="ChEBI" id="CHEBI:18420"/>
        <label>1</label>
    </ligand>
</feature>
<dbReference type="RefSeq" id="WP_093426879.1">
    <property type="nucleotide sequence ID" value="NZ_FOMJ01000001.1"/>
</dbReference>
<dbReference type="InterPro" id="IPR020084">
    <property type="entry name" value="NUDIX_hydrolase_CS"/>
</dbReference>
<comment type="function">
    <text evidence="8">Acts on ADP-mannose and ADP-glucose as well as ADP-ribose. Prevents glycogen biosynthesis. The reaction catalyzed by this enzyme is a limiting step of the gluconeogenic process.</text>
</comment>
<dbReference type="GO" id="GO:0006753">
    <property type="term" value="P:nucleoside phosphate metabolic process"/>
    <property type="evidence" value="ECO:0007669"/>
    <property type="project" value="TreeGrafter"/>
</dbReference>
<evidence type="ECO:0000256" key="4">
    <source>
        <dbReference type="ARBA" id="ARBA00013297"/>
    </source>
</evidence>
<dbReference type="STRING" id="1123397.SAMN05660831_00189"/>
<dbReference type="EC" id="3.6.1.13" evidence="3"/>
<protein>
    <recommendedName>
        <fullName evidence="4">ADP-ribose pyrophosphatase</fullName>
        <ecNumber evidence="3">3.6.1.13</ecNumber>
    </recommendedName>
    <alternativeName>
        <fullName evidence="9">ADP-ribose diphosphatase</fullName>
    </alternativeName>
    <alternativeName>
        <fullName evidence="11">ADP-ribose phosphohydrolase</fullName>
    </alternativeName>
    <alternativeName>
        <fullName evidence="10">Adenosine diphosphoribose pyrophosphatase</fullName>
    </alternativeName>
</protein>
<dbReference type="InterPro" id="IPR015797">
    <property type="entry name" value="NUDIX_hydrolase-like_dom_sf"/>
</dbReference>
<dbReference type="SUPFAM" id="SSF55811">
    <property type="entry name" value="Nudix"/>
    <property type="match status" value="1"/>
</dbReference>
<feature type="short sequence motif" description="Nudix box" evidence="14">
    <location>
        <begin position="100"/>
        <end position="122"/>
    </location>
</feature>
<dbReference type="Proteomes" id="UP000198611">
    <property type="component" value="Unassembled WGS sequence"/>
</dbReference>
<reference evidence="16 17" key="1">
    <citation type="submission" date="2016-10" db="EMBL/GenBank/DDBJ databases">
        <authorList>
            <person name="de Groot N.N."/>
        </authorList>
    </citation>
    <scope>NUCLEOTIDE SEQUENCE [LARGE SCALE GENOMIC DNA]</scope>
    <source>
        <strain evidence="16 17">HL3</strain>
    </source>
</reference>
<keyword evidence="5 13" id="KW-0479">Metal-binding</keyword>
<name>A0A1I1NBT0_9GAMM</name>
<dbReference type="GO" id="GO:0019693">
    <property type="term" value="P:ribose phosphate metabolic process"/>
    <property type="evidence" value="ECO:0007669"/>
    <property type="project" value="TreeGrafter"/>
</dbReference>
<evidence type="ECO:0000256" key="5">
    <source>
        <dbReference type="ARBA" id="ARBA00022723"/>
    </source>
</evidence>
<evidence type="ECO:0000256" key="9">
    <source>
        <dbReference type="ARBA" id="ARBA00030162"/>
    </source>
</evidence>
<proteinExistence type="inferred from homology"/>
<evidence type="ECO:0000313" key="17">
    <source>
        <dbReference type="Proteomes" id="UP000198611"/>
    </source>
</evidence>
<organism evidence="16 17">
    <name type="scientific">Thiohalospira halophila DSM 15071</name>
    <dbReference type="NCBI Taxonomy" id="1123397"/>
    <lineage>
        <taxon>Bacteria</taxon>
        <taxon>Pseudomonadati</taxon>
        <taxon>Pseudomonadota</taxon>
        <taxon>Gammaproteobacteria</taxon>
        <taxon>Thiohalospirales</taxon>
        <taxon>Thiohalospiraceae</taxon>
        <taxon>Thiohalospira</taxon>
    </lineage>
</organism>
<keyword evidence="6" id="KW-0378">Hydrolase</keyword>
<dbReference type="PANTHER" id="PTHR11839:SF5">
    <property type="entry name" value="ADP-RIBOSE PYROPHOSPHATASE"/>
    <property type="match status" value="1"/>
</dbReference>
<keyword evidence="7 13" id="KW-0460">Magnesium</keyword>
<evidence type="ECO:0000256" key="10">
    <source>
        <dbReference type="ARBA" id="ARBA00030308"/>
    </source>
</evidence>
<accession>A0A1I1NBT0</accession>
<comment type="catalytic activity">
    <reaction evidence="12">
        <text>ADP-D-ribose + H2O = D-ribose 5-phosphate + AMP + 2 H(+)</text>
        <dbReference type="Rhea" id="RHEA:10412"/>
        <dbReference type="ChEBI" id="CHEBI:15377"/>
        <dbReference type="ChEBI" id="CHEBI:15378"/>
        <dbReference type="ChEBI" id="CHEBI:57967"/>
        <dbReference type="ChEBI" id="CHEBI:78346"/>
        <dbReference type="ChEBI" id="CHEBI:456215"/>
        <dbReference type="EC" id="3.6.1.13"/>
    </reaction>
</comment>
<evidence type="ECO:0000256" key="3">
    <source>
        <dbReference type="ARBA" id="ARBA00012453"/>
    </source>
</evidence>
<evidence type="ECO:0000256" key="11">
    <source>
        <dbReference type="ARBA" id="ARBA00033056"/>
    </source>
</evidence>
<feature type="binding site" evidence="13">
    <location>
        <position position="167"/>
    </location>
    <ligand>
        <name>Mg(2+)</name>
        <dbReference type="ChEBI" id="CHEBI:18420"/>
        <label>1</label>
    </ligand>
</feature>
<evidence type="ECO:0000256" key="7">
    <source>
        <dbReference type="ARBA" id="ARBA00022842"/>
    </source>
</evidence>
<evidence type="ECO:0000256" key="13">
    <source>
        <dbReference type="PIRSR" id="PIRSR604385-2"/>
    </source>
</evidence>
<dbReference type="Gene3D" id="3.90.79.10">
    <property type="entry name" value="Nucleoside Triphosphate Pyrophosphohydrolase"/>
    <property type="match status" value="1"/>
</dbReference>
<dbReference type="InterPro" id="IPR000086">
    <property type="entry name" value="NUDIX_hydrolase_dom"/>
</dbReference>
<dbReference type="GO" id="GO:0005829">
    <property type="term" value="C:cytosol"/>
    <property type="evidence" value="ECO:0007669"/>
    <property type="project" value="TreeGrafter"/>
</dbReference>
<dbReference type="NCBIfam" id="TIGR00052">
    <property type="entry name" value="nudix-type nucleoside diphosphatase, YffH/AdpP family"/>
    <property type="match status" value="1"/>
</dbReference>
<dbReference type="GO" id="GO:0047631">
    <property type="term" value="F:ADP-ribose diphosphatase activity"/>
    <property type="evidence" value="ECO:0007669"/>
    <property type="project" value="UniProtKB-EC"/>
</dbReference>
<dbReference type="OrthoDB" id="5292471at2"/>
<keyword evidence="17" id="KW-1185">Reference proteome</keyword>
<evidence type="ECO:0000256" key="6">
    <source>
        <dbReference type="ARBA" id="ARBA00022801"/>
    </source>
</evidence>
<dbReference type="CDD" id="cd24155">
    <property type="entry name" value="NUDIX_ADPRase"/>
    <property type="match status" value="1"/>
</dbReference>